<dbReference type="SMART" id="SM00822">
    <property type="entry name" value="PKS_KR"/>
    <property type="match status" value="1"/>
</dbReference>
<dbReference type="AlphaFoldDB" id="A0A510HK61"/>
<dbReference type="PRINTS" id="PR00081">
    <property type="entry name" value="GDHRDH"/>
</dbReference>
<dbReference type="Gene3D" id="3.40.50.720">
    <property type="entry name" value="NAD(P)-binding Rossmann-like Domain"/>
    <property type="match status" value="1"/>
</dbReference>
<protein>
    <submittedName>
        <fullName evidence="4">Dioxygenase</fullName>
    </submittedName>
</protein>
<keyword evidence="5" id="KW-1185">Reference proteome</keyword>
<evidence type="ECO:0000313" key="5">
    <source>
        <dbReference type="Proteomes" id="UP000318065"/>
    </source>
</evidence>
<keyword evidence="4" id="KW-0223">Dioxygenase</keyword>
<evidence type="ECO:0000256" key="1">
    <source>
        <dbReference type="ARBA" id="ARBA00006484"/>
    </source>
</evidence>
<evidence type="ECO:0000256" key="2">
    <source>
        <dbReference type="ARBA" id="ARBA00023002"/>
    </source>
</evidence>
<comment type="similarity">
    <text evidence="1">Belongs to the short-chain dehydrogenases/reductases (SDR) family.</text>
</comment>
<dbReference type="InterPro" id="IPR036291">
    <property type="entry name" value="NAD(P)-bd_dom_sf"/>
</dbReference>
<gene>
    <name evidence="4" type="ORF">RxyAA322_22630</name>
</gene>
<organism evidence="4 5">
    <name type="scientific">Rubrobacter xylanophilus</name>
    <dbReference type="NCBI Taxonomy" id="49319"/>
    <lineage>
        <taxon>Bacteria</taxon>
        <taxon>Bacillati</taxon>
        <taxon>Actinomycetota</taxon>
        <taxon>Rubrobacteria</taxon>
        <taxon>Rubrobacterales</taxon>
        <taxon>Rubrobacteraceae</taxon>
        <taxon>Rubrobacter</taxon>
    </lineage>
</organism>
<dbReference type="EMBL" id="AP019791">
    <property type="protein sequence ID" value="BBL80409.1"/>
    <property type="molecule type" value="Genomic_DNA"/>
</dbReference>
<dbReference type="OrthoDB" id="286404at2"/>
<dbReference type="RefSeq" id="WP_143529326.1">
    <property type="nucleotide sequence ID" value="NZ_AP019791.1"/>
</dbReference>
<dbReference type="Pfam" id="PF13561">
    <property type="entry name" value="adh_short_C2"/>
    <property type="match status" value="1"/>
</dbReference>
<accession>A0A510HK61</accession>
<dbReference type="FunFam" id="3.40.50.720:FF:000084">
    <property type="entry name" value="Short-chain dehydrogenase reductase"/>
    <property type="match status" value="1"/>
</dbReference>
<keyword evidence="2" id="KW-0560">Oxidoreductase</keyword>
<dbReference type="PROSITE" id="PS00061">
    <property type="entry name" value="ADH_SHORT"/>
    <property type="match status" value="1"/>
</dbReference>
<proteinExistence type="inferred from homology"/>
<dbReference type="PANTHER" id="PTHR42760:SF115">
    <property type="entry name" value="3-OXOACYL-[ACYL-CARRIER-PROTEIN] REDUCTASE FABG"/>
    <property type="match status" value="1"/>
</dbReference>
<dbReference type="InterPro" id="IPR020904">
    <property type="entry name" value="Sc_DH/Rdtase_CS"/>
</dbReference>
<dbReference type="GO" id="GO:0051213">
    <property type="term" value="F:dioxygenase activity"/>
    <property type="evidence" value="ECO:0007669"/>
    <property type="project" value="UniProtKB-KW"/>
</dbReference>
<name>A0A510HK61_9ACTN</name>
<evidence type="ECO:0000313" key="4">
    <source>
        <dbReference type="EMBL" id="BBL80409.1"/>
    </source>
</evidence>
<dbReference type="GO" id="GO:0016616">
    <property type="term" value="F:oxidoreductase activity, acting on the CH-OH group of donors, NAD or NADP as acceptor"/>
    <property type="evidence" value="ECO:0007669"/>
    <property type="project" value="TreeGrafter"/>
</dbReference>
<sequence>MQENGGGLREMFSLEGRVAVVTGGTGVLGGAVAAGLARAGARVGVLGRRRERAERAAHRLAAEGAGALALQADVLDEEQLRRAREEVLERWGRVDILINAAGGNVPGAVLEAGEDVFQGLGIEGFREVLDLNLFGTVLPSLVFGEAMAAGGRAEGCVVNFSSMAAIRPLSRVAGYSAAKAAVENFTRWFAVELARRYGPGIRVNAVAPGFFLGEQNRDLLVDGDGNLTARGRAVIEHTPMGRFGKPEELAGAVVWLCGPGASFVTGAVVPVDGGFSAFGGV</sequence>
<evidence type="ECO:0000259" key="3">
    <source>
        <dbReference type="SMART" id="SM00822"/>
    </source>
</evidence>
<dbReference type="PANTHER" id="PTHR42760">
    <property type="entry name" value="SHORT-CHAIN DEHYDROGENASES/REDUCTASES FAMILY MEMBER"/>
    <property type="match status" value="1"/>
</dbReference>
<dbReference type="InterPro" id="IPR002347">
    <property type="entry name" value="SDR_fam"/>
</dbReference>
<dbReference type="PRINTS" id="PR00080">
    <property type="entry name" value="SDRFAMILY"/>
</dbReference>
<dbReference type="Proteomes" id="UP000318065">
    <property type="component" value="Chromosome"/>
</dbReference>
<dbReference type="NCBIfam" id="NF006132">
    <property type="entry name" value="PRK08277.1"/>
    <property type="match status" value="1"/>
</dbReference>
<reference evidence="4" key="1">
    <citation type="journal article" date="2019" name="Microbiol. Resour. Announc.">
        <title>Complete Genome Sequence of Rubrobacter xylanophilus Strain AA3-22, Isolated from Arima Onsen in Japan.</title>
        <authorList>
            <person name="Tomariguchi N."/>
            <person name="Miyazaki K."/>
        </authorList>
    </citation>
    <scope>NUCLEOTIDE SEQUENCE [LARGE SCALE GENOMIC DNA]</scope>
    <source>
        <strain evidence="4">AA3-22</strain>
    </source>
</reference>
<dbReference type="SUPFAM" id="SSF51735">
    <property type="entry name" value="NAD(P)-binding Rossmann-fold domains"/>
    <property type="match status" value="1"/>
</dbReference>
<feature type="domain" description="Ketoreductase" evidence="3">
    <location>
        <begin position="17"/>
        <end position="209"/>
    </location>
</feature>
<dbReference type="InterPro" id="IPR057326">
    <property type="entry name" value="KR_dom"/>
</dbReference>